<name>L7ET04_STRT8</name>
<evidence type="ECO:0000313" key="3">
    <source>
        <dbReference type="EMBL" id="ELP62117.1"/>
    </source>
</evidence>
<dbReference type="GeneID" id="97400274"/>
<dbReference type="Pfam" id="PF01337">
    <property type="entry name" value="Barstar"/>
    <property type="match status" value="1"/>
</dbReference>
<proteinExistence type="inferred from homology"/>
<reference evidence="3 4" key="1">
    <citation type="journal article" date="2011" name="Plasmid">
        <title>Streptomyces turgidiscabies Car8 contains a modular pathogenicity island that shares virulence genes with other actinobacterial plant pathogens.</title>
        <authorList>
            <person name="Huguet-Tapia J.C."/>
            <person name="Badger J.H."/>
            <person name="Loria R."/>
            <person name="Pettis G.S."/>
        </authorList>
    </citation>
    <scope>NUCLEOTIDE SEQUENCE [LARGE SCALE GENOMIC DNA]</scope>
    <source>
        <strain evidence="3 4">Car8</strain>
    </source>
</reference>
<gene>
    <name evidence="3" type="ORF">STRTUCAR8_06159</name>
</gene>
<keyword evidence="4" id="KW-1185">Reference proteome</keyword>
<feature type="domain" description="Barstar (barnase inhibitor)" evidence="2">
    <location>
        <begin position="2"/>
        <end position="81"/>
    </location>
</feature>
<accession>L7ET04</accession>
<comment type="caution">
    <text evidence="3">The sequence shown here is derived from an EMBL/GenBank/DDBJ whole genome shotgun (WGS) entry which is preliminary data.</text>
</comment>
<comment type="similarity">
    <text evidence="1">Belongs to the barstar family.</text>
</comment>
<dbReference type="SUPFAM" id="SSF52038">
    <property type="entry name" value="Barstar-related"/>
    <property type="match status" value="1"/>
</dbReference>
<dbReference type="Proteomes" id="UP000010931">
    <property type="component" value="Unassembled WGS sequence"/>
</dbReference>
<dbReference type="STRING" id="85558.T45_06156"/>
<evidence type="ECO:0000256" key="1">
    <source>
        <dbReference type="ARBA" id="ARBA00006845"/>
    </source>
</evidence>
<evidence type="ECO:0000313" key="4">
    <source>
        <dbReference type="Proteomes" id="UP000010931"/>
    </source>
</evidence>
<organism evidence="3 4">
    <name type="scientific">Streptomyces turgidiscabies (strain Car8)</name>
    <dbReference type="NCBI Taxonomy" id="698760"/>
    <lineage>
        <taxon>Bacteria</taxon>
        <taxon>Bacillati</taxon>
        <taxon>Actinomycetota</taxon>
        <taxon>Actinomycetes</taxon>
        <taxon>Kitasatosporales</taxon>
        <taxon>Streptomycetaceae</taxon>
        <taxon>Streptomyces</taxon>
    </lineage>
</organism>
<dbReference type="Gene3D" id="3.30.370.10">
    <property type="entry name" value="Barstar-like"/>
    <property type="match status" value="1"/>
</dbReference>
<sequence>MKVEIRGSTIRSEKDLHEILSRVLDFGPHYGANLNALWDRLSTDVERPVKIIWKESGLSRTALGENEFKVIHDLLLRVQSQDQSFGWPDRFSVTFE</sequence>
<dbReference type="InterPro" id="IPR035905">
    <property type="entry name" value="Barstar-like_sf"/>
</dbReference>
<protein>
    <submittedName>
        <fullName evidence="3">Barstar (Barnase inhibitor)</fullName>
    </submittedName>
</protein>
<dbReference type="RefSeq" id="WP_006382998.1">
    <property type="nucleotide sequence ID" value="NZ_AEJB01000631.1"/>
</dbReference>
<dbReference type="EMBL" id="AEJB01000631">
    <property type="protein sequence ID" value="ELP62117.1"/>
    <property type="molecule type" value="Genomic_DNA"/>
</dbReference>
<dbReference type="AlphaFoldDB" id="L7ET04"/>
<dbReference type="InterPro" id="IPR000468">
    <property type="entry name" value="Barstar"/>
</dbReference>
<evidence type="ECO:0000259" key="2">
    <source>
        <dbReference type="Pfam" id="PF01337"/>
    </source>
</evidence>